<feature type="domain" description="HTH lysR-type" evidence="5">
    <location>
        <begin position="13"/>
        <end position="70"/>
    </location>
</feature>
<keyword evidence="2" id="KW-0805">Transcription regulation</keyword>
<dbReference type="InterPro" id="IPR005119">
    <property type="entry name" value="LysR_subst-bd"/>
</dbReference>
<dbReference type="EMBL" id="BAABHF010000046">
    <property type="protein sequence ID" value="GAA4511164.1"/>
    <property type="molecule type" value="Genomic_DNA"/>
</dbReference>
<reference evidence="7" key="1">
    <citation type="journal article" date="2019" name="Int. J. Syst. Evol. Microbiol.">
        <title>The Global Catalogue of Microorganisms (GCM) 10K type strain sequencing project: providing services to taxonomists for standard genome sequencing and annotation.</title>
        <authorList>
            <consortium name="The Broad Institute Genomics Platform"/>
            <consortium name="The Broad Institute Genome Sequencing Center for Infectious Disease"/>
            <person name="Wu L."/>
            <person name="Ma J."/>
        </authorList>
    </citation>
    <scope>NUCLEOTIDE SEQUENCE [LARGE SCALE GENOMIC DNA]</scope>
    <source>
        <strain evidence="7">JCM 17933</strain>
    </source>
</reference>
<dbReference type="PANTHER" id="PTHR30346">
    <property type="entry name" value="TRANSCRIPTIONAL DUAL REGULATOR HCAR-RELATED"/>
    <property type="match status" value="1"/>
</dbReference>
<name>A0ABP8QVI4_9ACTN</name>
<evidence type="ECO:0000313" key="7">
    <source>
        <dbReference type="Proteomes" id="UP001500503"/>
    </source>
</evidence>
<comment type="caution">
    <text evidence="6">The sequence shown here is derived from an EMBL/GenBank/DDBJ whole genome shotgun (WGS) entry which is preliminary data.</text>
</comment>
<evidence type="ECO:0000256" key="2">
    <source>
        <dbReference type="ARBA" id="ARBA00023015"/>
    </source>
</evidence>
<sequence length="296" mass="32092">MGAAPYPGGMPEPEIRELRYFRAVAEDLNITRAAERLGIAQPPLSRAMRQLERRLGVALFDRAGHRLTLTRAGETLVKEAAVVLGALDSAVRRTRRAGLPGRSLVVTAKPGVATELLHRIRARFRAEPDAPDLRVVVSGFGEQADMVRDGRADVAIAGCFDGHGLDTELLTTEPRVAALAAGHELAVRDVLSTADLVTEPAPRWSGPADRDYWLGNPDRPADGPVVRDTAQLLEVVALGQAVALVPASLAARNVRPDVTYRPVPDASPYRTLVLWPEGSRSPWTTWFVETALEVTR</sequence>
<organism evidence="6 7">
    <name type="scientific">Actinoallomurus oryzae</name>
    <dbReference type="NCBI Taxonomy" id="502180"/>
    <lineage>
        <taxon>Bacteria</taxon>
        <taxon>Bacillati</taxon>
        <taxon>Actinomycetota</taxon>
        <taxon>Actinomycetes</taxon>
        <taxon>Streptosporangiales</taxon>
        <taxon>Thermomonosporaceae</taxon>
        <taxon>Actinoallomurus</taxon>
    </lineage>
</organism>
<dbReference type="PANTHER" id="PTHR30346:SF0">
    <property type="entry name" value="HCA OPERON TRANSCRIPTIONAL ACTIVATOR HCAR"/>
    <property type="match status" value="1"/>
</dbReference>
<evidence type="ECO:0000256" key="4">
    <source>
        <dbReference type="ARBA" id="ARBA00023163"/>
    </source>
</evidence>
<accession>A0ABP8QVI4</accession>
<dbReference type="InterPro" id="IPR036388">
    <property type="entry name" value="WH-like_DNA-bd_sf"/>
</dbReference>
<evidence type="ECO:0000256" key="1">
    <source>
        <dbReference type="ARBA" id="ARBA00009437"/>
    </source>
</evidence>
<dbReference type="Gene3D" id="3.40.190.10">
    <property type="entry name" value="Periplasmic binding protein-like II"/>
    <property type="match status" value="2"/>
</dbReference>
<dbReference type="InterPro" id="IPR036390">
    <property type="entry name" value="WH_DNA-bd_sf"/>
</dbReference>
<evidence type="ECO:0000313" key="6">
    <source>
        <dbReference type="EMBL" id="GAA4511164.1"/>
    </source>
</evidence>
<dbReference type="SUPFAM" id="SSF53850">
    <property type="entry name" value="Periplasmic binding protein-like II"/>
    <property type="match status" value="1"/>
</dbReference>
<keyword evidence="3" id="KW-0238">DNA-binding</keyword>
<dbReference type="Gene3D" id="1.10.10.10">
    <property type="entry name" value="Winged helix-like DNA-binding domain superfamily/Winged helix DNA-binding domain"/>
    <property type="match status" value="1"/>
</dbReference>
<proteinExistence type="inferred from homology"/>
<evidence type="ECO:0000259" key="5">
    <source>
        <dbReference type="PROSITE" id="PS50931"/>
    </source>
</evidence>
<dbReference type="Proteomes" id="UP001500503">
    <property type="component" value="Unassembled WGS sequence"/>
</dbReference>
<protein>
    <submittedName>
        <fullName evidence="6">LysR family transcriptional regulator</fullName>
    </submittedName>
</protein>
<dbReference type="CDD" id="cd08414">
    <property type="entry name" value="PBP2_LTTR_aromatics_like"/>
    <property type="match status" value="1"/>
</dbReference>
<dbReference type="SUPFAM" id="SSF46785">
    <property type="entry name" value="Winged helix' DNA-binding domain"/>
    <property type="match status" value="1"/>
</dbReference>
<keyword evidence="7" id="KW-1185">Reference proteome</keyword>
<dbReference type="PRINTS" id="PR00039">
    <property type="entry name" value="HTHLYSR"/>
</dbReference>
<dbReference type="Pfam" id="PF00126">
    <property type="entry name" value="HTH_1"/>
    <property type="match status" value="1"/>
</dbReference>
<gene>
    <name evidence="6" type="ORF">GCM10023191_074870</name>
</gene>
<keyword evidence="4" id="KW-0804">Transcription</keyword>
<dbReference type="InterPro" id="IPR000847">
    <property type="entry name" value="LysR_HTH_N"/>
</dbReference>
<dbReference type="PROSITE" id="PS50931">
    <property type="entry name" value="HTH_LYSR"/>
    <property type="match status" value="1"/>
</dbReference>
<evidence type="ECO:0000256" key="3">
    <source>
        <dbReference type="ARBA" id="ARBA00023125"/>
    </source>
</evidence>
<comment type="similarity">
    <text evidence="1">Belongs to the LysR transcriptional regulatory family.</text>
</comment>
<dbReference type="Pfam" id="PF03466">
    <property type="entry name" value="LysR_substrate"/>
    <property type="match status" value="1"/>
</dbReference>